<reference evidence="1 2" key="1">
    <citation type="journal article" date="2020" name="Microorganisms">
        <title>Osmotic Adaptation and Compatible Solute Biosynthesis of Phototrophic Bacteria as Revealed from Genome Analyses.</title>
        <authorList>
            <person name="Imhoff J.F."/>
            <person name="Rahn T."/>
            <person name="Kunzel S."/>
            <person name="Keller A."/>
            <person name="Neulinger S.C."/>
        </authorList>
    </citation>
    <scope>NUCLEOTIDE SEQUENCE [LARGE SCALE GENOMIC DNA]</scope>
    <source>
        <strain evidence="1 2">DSM 15116</strain>
    </source>
</reference>
<gene>
    <name evidence="1" type="ORF">CKO13_00895</name>
</gene>
<comment type="caution">
    <text evidence="1">The sequence shown here is derived from an EMBL/GenBank/DDBJ whole genome shotgun (WGS) entry which is preliminary data.</text>
</comment>
<evidence type="ECO:0000313" key="1">
    <source>
        <dbReference type="EMBL" id="MBK1725606.1"/>
    </source>
</evidence>
<accession>A0ABS1E5G4</accession>
<sequence>MMDWSMRQLLPEGLTEAGQRLAESLRKRQVRFPISEAALAATLEGIDDPSLRGMRLRLEEGGRLSVAGEKRKGVWIPFAVTFIAVPPPAHEVGQAVDLYLERVEPLLAHPFILRALGKLQEMEVSGNRARVRIDRWVGQQEWARLIPEGLRGRIRVVDVTTDAERRLLVTLGWDEGDARPALRP</sequence>
<keyword evidence="2" id="KW-1185">Reference proteome</keyword>
<evidence type="ECO:0000313" key="2">
    <source>
        <dbReference type="Proteomes" id="UP000738126"/>
    </source>
</evidence>
<protein>
    <submittedName>
        <fullName evidence="1">Uncharacterized protein</fullName>
    </submittedName>
</protein>
<dbReference type="Proteomes" id="UP000738126">
    <property type="component" value="Unassembled WGS sequence"/>
</dbReference>
<name>A0ABS1E5G4_9GAMM</name>
<dbReference type="EMBL" id="NRSH01000005">
    <property type="protein sequence ID" value="MBK1725606.1"/>
    <property type="molecule type" value="Genomic_DNA"/>
</dbReference>
<proteinExistence type="predicted"/>
<organism evidence="1 2">
    <name type="scientific">Halorhodospira neutriphila</name>
    <dbReference type="NCBI Taxonomy" id="168379"/>
    <lineage>
        <taxon>Bacteria</taxon>
        <taxon>Pseudomonadati</taxon>
        <taxon>Pseudomonadota</taxon>
        <taxon>Gammaproteobacteria</taxon>
        <taxon>Chromatiales</taxon>
        <taxon>Ectothiorhodospiraceae</taxon>
        <taxon>Halorhodospira</taxon>
    </lineage>
</organism>